<comment type="caution">
    <text evidence="2">The sequence shown here is derived from an EMBL/GenBank/DDBJ whole genome shotgun (WGS) entry which is preliminary data.</text>
</comment>
<accession>A0A8T1UH67</accession>
<feature type="compositionally biased region" description="Basic and acidic residues" evidence="1">
    <location>
        <begin position="1"/>
        <end position="20"/>
    </location>
</feature>
<name>A0A8T1UH67_9STRA</name>
<gene>
    <name evidence="2" type="ORF">JG687_00008567</name>
</gene>
<sequence>MLMPVLHRESRVLRPQDPSRSDQAGGCFQPLQARIIGVSSVSNSRWTAFLLNRDTRPLLHIKDGLTFVPVKWCKQQDGNSGGVLCLAVVELLLTKKSWSDELYDLIPYLRLQYLNKSIALLDQATGERGVRP</sequence>
<feature type="region of interest" description="Disordered" evidence="1">
    <location>
        <begin position="1"/>
        <end position="24"/>
    </location>
</feature>
<reference evidence="2" key="1">
    <citation type="submission" date="2021-01" db="EMBL/GenBank/DDBJ databases">
        <title>Phytophthora aleatoria, a newly-described species from Pinus radiata is distinct from Phytophthora cactorum isolates based on comparative genomics.</title>
        <authorList>
            <person name="Mcdougal R."/>
            <person name="Panda P."/>
            <person name="Williams N."/>
            <person name="Studholme D.J."/>
        </authorList>
    </citation>
    <scope>NUCLEOTIDE SEQUENCE</scope>
    <source>
        <strain evidence="2">NZFS 3830</strain>
    </source>
</reference>
<evidence type="ECO:0000256" key="1">
    <source>
        <dbReference type="SAM" id="MobiDB-lite"/>
    </source>
</evidence>
<protein>
    <submittedName>
        <fullName evidence="2">Uncharacterized protein</fullName>
    </submittedName>
</protein>
<evidence type="ECO:0000313" key="2">
    <source>
        <dbReference type="EMBL" id="KAG6959823.1"/>
    </source>
</evidence>
<dbReference type="OrthoDB" id="123750at2759"/>
<organism evidence="2 3">
    <name type="scientific">Phytophthora cactorum</name>
    <dbReference type="NCBI Taxonomy" id="29920"/>
    <lineage>
        <taxon>Eukaryota</taxon>
        <taxon>Sar</taxon>
        <taxon>Stramenopiles</taxon>
        <taxon>Oomycota</taxon>
        <taxon>Peronosporomycetes</taxon>
        <taxon>Peronosporales</taxon>
        <taxon>Peronosporaceae</taxon>
        <taxon>Phytophthora</taxon>
    </lineage>
</organism>
<proteinExistence type="predicted"/>
<dbReference type="AlphaFoldDB" id="A0A8T1UH67"/>
<dbReference type="Proteomes" id="UP000688947">
    <property type="component" value="Unassembled WGS sequence"/>
</dbReference>
<dbReference type="EMBL" id="JAENGZ010000416">
    <property type="protein sequence ID" value="KAG6959823.1"/>
    <property type="molecule type" value="Genomic_DNA"/>
</dbReference>
<evidence type="ECO:0000313" key="3">
    <source>
        <dbReference type="Proteomes" id="UP000688947"/>
    </source>
</evidence>